<protein>
    <submittedName>
        <fullName evidence="7">SCO family protein</fullName>
    </submittedName>
</protein>
<evidence type="ECO:0000256" key="5">
    <source>
        <dbReference type="SAM" id="SignalP"/>
    </source>
</evidence>
<evidence type="ECO:0000256" key="2">
    <source>
        <dbReference type="ARBA" id="ARBA00023008"/>
    </source>
</evidence>
<dbReference type="Proteomes" id="UP000886667">
    <property type="component" value="Unassembled WGS sequence"/>
</dbReference>
<keyword evidence="3" id="KW-0479">Metal-binding</keyword>
<dbReference type="Pfam" id="PF02630">
    <property type="entry name" value="SCO1-SenC"/>
    <property type="match status" value="1"/>
</dbReference>
<dbReference type="InterPro" id="IPR003782">
    <property type="entry name" value="SCO1/SenC"/>
</dbReference>
<dbReference type="PANTHER" id="PTHR12151:SF25">
    <property type="entry name" value="LINALOOL DEHYDRATASE_ISOMERASE DOMAIN-CONTAINING PROTEIN"/>
    <property type="match status" value="1"/>
</dbReference>
<dbReference type="InterPro" id="IPR013766">
    <property type="entry name" value="Thioredoxin_domain"/>
</dbReference>
<comment type="caution">
    <text evidence="7">The sequence shown here is derived from an EMBL/GenBank/DDBJ whole genome shotgun (WGS) entry which is preliminary data.</text>
</comment>
<evidence type="ECO:0000256" key="1">
    <source>
        <dbReference type="ARBA" id="ARBA00010996"/>
    </source>
</evidence>
<accession>A0A9E4N519</accession>
<name>A0A9E4N519_9GAMM</name>
<evidence type="ECO:0000259" key="6">
    <source>
        <dbReference type="PROSITE" id="PS51352"/>
    </source>
</evidence>
<evidence type="ECO:0000313" key="7">
    <source>
        <dbReference type="EMBL" id="MCG7947812.1"/>
    </source>
</evidence>
<proteinExistence type="inferred from homology"/>
<comment type="similarity">
    <text evidence="1">Belongs to the SCO1/2 family.</text>
</comment>
<reference evidence="7" key="1">
    <citation type="journal article" date="2021" name="Proc. Natl. Acad. Sci. U.S.A.">
        <title>Global biogeography of chemosynthetic symbionts reveals both localized and globally distributed symbiont groups. .</title>
        <authorList>
            <person name="Osvatic J.T."/>
            <person name="Wilkins L.G.E."/>
            <person name="Leibrecht L."/>
            <person name="Leray M."/>
            <person name="Zauner S."/>
            <person name="Polzin J."/>
            <person name="Camacho Y."/>
            <person name="Gros O."/>
            <person name="van Gils J.A."/>
            <person name="Eisen J.A."/>
            <person name="Petersen J.M."/>
            <person name="Yuen B."/>
        </authorList>
    </citation>
    <scope>NUCLEOTIDE SEQUENCE</scope>
    <source>
        <strain evidence="7">MAGclacostrist064TRANS</strain>
    </source>
</reference>
<feature type="signal peptide" evidence="5">
    <location>
        <begin position="1"/>
        <end position="36"/>
    </location>
</feature>
<dbReference type="PROSITE" id="PS51352">
    <property type="entry name" value="THIOREDOXIN_2"/>
    <property type="match status" value="1"/>
</dbReference>
<dbReference type="Gene3D" id="3.40.30.10">
    <property type="entry name" value="Glutaredoxin"/>
    <property type="match status" value="1"/>
</dbReference>
<feature type="binding site" evidence="3">
    <location>
        <position position="146"/>
    </location>
    <ligand>
        <name>Cu cation</name>
        <dbReference type="ChEBI" id="CHEBI:23378"/>
    </ligand>
</feature>
<evidence type="ECO:0000256" key="3">
    <source>
        <dbReference type="PIRSR" id="PIRSR603782-1"/>
    </source>
</evidence>
<feature type="binding site" evidence="3">
    <location>
        <position position="150"/>
    </location>
    <ligand>
        <name>Cu cation</name>
        <dbReference type="ChEBI" id="CHEBI:23378"/>
    </ligand>
</feature>
<dbReference type="AlphaFoldDB" id="A0A9E4N519"/>
<dbReference type="EMBL" id="JAEPCM010000565">
    <property type="protein sequence ID" value="MCG7947812.1"/>
    <property type="molecule type" value="Genomic_DNA"/>
</dbReference>
<keyword evidence="2 3" id="KW-0186">Copper</keyword>
<organism evidence="7 8">
    <name type="scientific">Candidatus Thiodiazotropha taylori</name>
    <dbReference type="NCBI Taxonomy" id="2792791"/>
    <lineage>
        <taxon>Bacteria</taxon>
        <taxon>Pseudomonadati</taxon>
        <taxon>Pseudomonadota</taxon>
        <taxon>Gammaproteobacteria</taxon>
        <taxon>Chromatiales</taxon>
        <taxon>Sedimenticolaceae</taxon>
        <taxon>Candidatus Thiodiazotropha</taxon>
    </lineage>
</organism>
<feature type="chain" id="PRO_5038607971" evidence="5">
    <location>
        <begin position="37"/>
        <end position="266"/>
    </location>
</feature>
<evidence type="ECO:0000313" key="8">
    <source>
        <dbReference type="Proteomes" id="UP000886667"/>
    </source>
</evidence>
<feature type="disulfide bond" description="Redox-active" evidence="4">
    <location>
        <begin position="146"/>
        <end position="150"/>
    </location>
</feature>
<evidence type="ECO:0000256" key="4">
    <source>
        <dbReference type="PIRSR" id="PIRSR603782-2"/>
    </source>
</evidence>
<feature type="domain" description="Thioredoxin" evidence="6">
    <location>
        <begin position="106"/>
        <end position="263"/>
    </location>
</feature>
<sequence length="266" mass="29715">MDKSAWINDSIEKCFSGLLKASVLSVALLATSGVNATDLPSIVKAKGDETLGPQFKLDCVTRPGKPQNHADRFKVAMNMHDHSQHAGHDEHAHHRAMMEDKSYKVNHASYHLPDVNLTSHKGEQKKLADILNNDKPVMLNFIFTTCTTICPVLSASFHQVQEILGDEVGDVSMVSITIDPDYDTPEQLMKYSKRFKAGEQWNFYTGSYNDVVTVEKAFDIFRGSKMNHEPITLIRNQGGQHWTRINGLASAEDIVKEYKKIVSAAN</sequence>
<dbReference type="SUPFAM" id="SSF52833">
    <property type="entry name" value="Thioredoxin-like"/>
    <property type="match status" value="1"/>
</dbReference>
<gene>
    <name evidence="7" type="ORF">JAZ07_15830</name>
</gene>
<dbReference type="InterPro" id="IPR036249">
    <property type="entry name" value="Thioredoxin-like_sf"/>
</dbReference>
<dbReference type="GO" id="GO:0046872">
    <property type="term" value="F:metal ion binding"/>
    <property type="evidence" value="ECO:0007669"/>
    <property type="project" value="UniProtKB-KW"/>
</dbReference>
<dbReference type="PANTHER" id="PTHR12151">
    <property type="entry name" value="ELECTRON TRANSPORT PROTIN SCO1/SENC FAMILY MEMBER"/>
    <property type="match status" value="1"/>
</dbReference>
<keyword evidence="5" id="KW-0732">Signal</keyword>
<dbReference type="CDD" id="cd02968">
    <property type="entry name" value="SCO"/>
    <property type="match status" value="1"/>
</dbReference>
<keyword evidence="4" id="KW-1015">Disulfide bond</keyword>